<dbReference type="Gene3D" id="1.10.3720.10">
    <property type="entry name" value="MetI-like"/>
    <property type="match status" value="1"/>
</dbReference>
<feature type="transmembrane region" description="Helical" evidence="7">
    <location>
        <begin position="104"/>
        <end position="125"/>
    </location>
</feature>
<evidence type="ECO:0000256" key="5">
    <source>
        <dbReference type="ARBA" id="ARBA00022989"/>
    </source>
</evidence>
<name>A0ABT3QCE0_9PROT</name>
<dbReference type="PANTHER" id="PTHR43163:SF6">
    <property type="entry name" value="DIPEPTIDE TRANSPORT SYSTEM PERMEASE PROTEIN DPPB-RELATED"/>
    <property type="match status" value="1"/>
</dbReference>
<keyword evidence="6 7" id="KW-0472">Membrane</keyword>
<evidence type="ECO:0000256" key="3">
    <source>
        <dbReference type="ARBA" id="ARBA00022475"/>
    </source>
</evidence>
<dbReference type="RefSeq" id="WP_173559969.1">
    <property type="nucleotide sequence ID" value="NZ_JAPIUZ010000001.1"/>
</dbReference>
<dbReference type="PROSITE" id="PS51257">
    <property type="entry name" value="PROKAR_LIPOPROTEIN"/>
    <property type="match status" value="1"/>
</dbReference>
<feature type="transmembrane region" description="Helical" evidence="7">
    <location>
        <begin position="242"/>
        <end position="264"/>
    </location>
</feature>
<dbReference type="Pfam" id="PF00528">
    <property type="entry name" value="BPD_transp_1"/>
    <property type="match status" value="1"/>
</dbReference>
<keyword evidence="2 7" id="KW-0813">Transport</keyword>
<evidence type="ECO:0000313" key="9">
    <source>
        <dbReference type="EMBL" id="MCX2562935.1"/>
    </source>
</evidence>
<evidence type="ECO:0000256" key="6">
    <source>
        <dbReference type="ARBA" id="ARBA00023136"/>
    </source>
</evidence>
<evidence type="ECO:0000256" key="1">
    <source>
        <dbReference type="ARBA" id="ARBA00004651"/>
    </source>
</evidence>
<feature type="transmembrane region" description="Helical" evidence="7">
    <location>
        <begin position="284"/>
        <end position="302"/>
    </location>
</feature>
<keyword evidence="10" id="KW-1185">Reference proteome</keyword>
<keyword evidence="5 7" id="KW-1133">Transmembrane helix</keyword>
<comment type="similarity">
    <text evidence="7">Belongs to the binding-protein-dependent transport system permease family.</text>
</comment>
<evidence type="ECO:0000256" key="7">
    <source>
        <dbReference type="RuleBase" id="RU363032"/>
    </source>
</evidence>
<accession>A0ABT3QCE0</accession>
<sequence length="323" mass="34398">MLSSVKGFLRFAGGRLVLLVLASALIFSCMALLPGDPAEVILGVDAQPETLAALHHKMGLDQPFAVQYVQWLGRLFQGNFGESYSYNVPVWQLLSERLQLSAPLAGLALVLAVALGVPLGGLAAIKRGSSADIVLMGGIQLTKAVPDFWLGMVLTGFFALTLHWLPAGGFAGWESGPWPAFKSLLLPAVALALPQAAVLARYTRSAVIAVLEEPFVLTARAHGLSEPAVLLRHVLPRSLPPVLAVLSLQIPLLLSGTIIVENVFNLKGTGALLLDAVNQRDVPVVQICVLLIVALVIFEKGLSERVENRLNPRAHSDKEGQGV</sequence>
<reference evidence="9 10" key="1">
    <citation type="submission" date="2022-11" db="EMBL/GenBank/DDBJ databases">
        <title>Genome sequencing of Acetobacter type strain.</title>
        <authorList>
            <person name="Heo J."/>
            <person name="Lee D."/>
            <person name="Han B.-H."/>
            <person name="Hong S.-B."/>
            <person name="Kwon S.-W."/>
        </authorList>
    </citation>
    <scope>NUCLEOTIDE SEQUENCE [LARGE SCALE GENOMIC DNA]</scope>
    <source>
        <strain evidence="9 10">KACC 21253</strain>
    </source>
</reference>
<comment type="subcellular location">
    <subcellularLocation>
        <location evidence="1 7">Cell membrane</location>
        <topology evidence="1 7">Multi-pass membrane protein</topology>
    </subcellularLocation>
</comment>
<dbReference type="PANTHER" id="PTHR43163">
    <property type="entry name" value="DIPEPTIDE TRANSPORT SYSTEM PERMEASE PROTEIN DPPB-RELATED"/>
    <property type="match status" value="1"/>
</dbReference>
<comment type="caution">
    <text evidence="9">The sequence shown here is derived from an EMBL/GenBank/DDBJ whole genome shotgun (WGS) entry which is preliminary data.</text>
</comment>
<dbReference type="InterPro" id="IPR045621">
    <property type="entry name" value="BPD_transp_1_N"/>
</dbReference>
<evidence type="ECO:0000313" key="10">
    <source>
        <dbReference type="Proteomes" id="UP001301152"/>
    </source>
</evidence>
<organism evidence="9 10">
    <name type="scientific">Acetobacter thailandicus</name>
    <dbReference type="NCBI Taxonomy" id="1502842"/>
    <lineage>
        <taxon>Bacteria</taxon>
        <taxon>Pseudomonadati</taxon>
        <taxon>Pseudomonadota</taxon>
        <taxon>Alphaproteobacteria</taxon>
        <taxon>Acetobacterales</taxon>
        <taxon>Acetobacteraceae</taxon>
        <taxon>Acetobacter</taxon>
    </lineage>
</organism>
<feature type="transmembrane region" description="Helical" evidence="7">
    <location>
        <begin position="146"/>
        <end position="164"/>
    </location>
</feature>
<dbReference type="Pfam" id="PF19300">
    <property type="entry name" value="BPD_transp_1_N"/>
    <property type="match status" value="1"/>
</dbReference>
<dbReference type="InterPro" id="IPR035906">
    <property type="entry name" value="MetI-like_sf"/>
</dbReference>
<feature type="transmembrane region" description="Helical" evidence="7">
    <location>
        <begin position="184"/>
        <end position="202"/>
    </location>
</feature>
<evidence type="ECO:0000256" key="4">
    <source>
        <dbReference type="ARBA" id="ARBA00022692"/>
    </source>
</evidence>
<feature type="domain" description="ABC transmembrane type-1" evidence="8">
    <location>
        <begin position="98"/>
        <end position="303"/>
    </location>
</feature>
<evidence type="ECO:0000259" key="8">
    <source>
        <dbReference type="PROSITE" id="PS50928"/>
    </source>
</evidence>
<gene>
    <name evidence="9" type="ORF">OQ497_02975</name>
</gene>
<dbReference type="CDD" id="cd06261">
    <property type="entry name" value="TM_PBP2"/>
    <property type="match status" value="1"/>
</dbReference>
<dbReference type="EMBL" id="JAPIUZ010000001">
    <property type="protein sequence ID" value="MCX2562935.1"/>
    <property type="molecule type" value="Genomic_DNA"/>
</dbReference>
<dbReference type="SUPFAM" id="SSF161098">
    <property type="entry name" value="MetI-like"/>
    <property type="match status" value="1"/>
</dbReference>
<keyword evidence="3" id="KW-1003">Cell membrane</keyword>
<evidence type="ECO:0000256" key="2">
    <source>
        <dbReference type="ARBA" id="ARBA00022448"/>
    </source>
</evidence>
<dbReference type="Proteomes" id="UP001301152">
    <property type="component" value="Unassembled WGS sequence"/>
</dbReference>
<proteinExistence type="inferred from homology"/>
<protein>
    <submittedName>
        <fullName evidence="9">ABC transporter permease</fullName>
    </submittedName>
</protein>
<dbReference type="InterPro" id="IPR000515">
    <property type="entry name" value="MetI-like"/>
</dbReference>
<keyword evidence="4 7" id="KW-0812">Transmembrane</keyword>
<dbReference type="PROSITE" id="PS50928">
    <property type="entry name" value="ABC_TM1"/>
    <property type="match status" value="1"/>
</dbReference>